<dbReference type="EMBL" id="JAVDYE010000001">
    <property type="protein sequence ID" value="MDR7384804.1"/>
    <property type="molecule type" value="Genomic_DNA"/>
</dbReference>
<feature type="compositionally biased region" description="Low complexity" evidence="1">
    <location>
        <begin position="169"/>
        <end position="180"/>
    </location>
</feature>
<comment type="caution">
    <text evidence="3">The sequence shown here is derived from an EMBL/GenBank/DDBJ whole genome shotgun (WGS) entry which is preliminary data.</text>
</comment>
<dbReference type="InterPro" id="IPR003615">
    <property type="entry name" value="HNH_nuc"/>
</dbReference>
<dbReference type="RefSeq" id="WP_274993633.1">
    <property type="nucleotide sequence ID" value="NZ_JAJQQP010000005.1"/>
</dbReference>
<accession>A0ABU2CTX7</accession>
<protein>
    <submittedName>
        <fullName evidence="3">Plasmid stabilization system protein ParE</fullName>
    </submittedName>
</protein>
<dbReference type="InterPro" id="IPR003870">
    <property type="entry name" value="DUF222"/>
</dbReference>
<feature type="compositionally biased region" description="Basic and acidic residues" evidence="1">
    <location>
        <begin position="384"/>
        <end position="402"/>
    </location>
</feature>
<dbReference type="Pfam" id="PF02720">
    <property type="entry name" value="DUF222"/>
    <property type="match status" value="3"/>
</dbReference>
<gene>
    <name evidence="3" type="ORF">J2S48_004319</name>
</gene>
<keyword evidence="4" id="KW-1185">Reference proteome</keyword>
<evidence type="ECO:0000259" key="2">
    <source>
        <dbReference type="SMART" id="SM00507"/>
    </source>
</evidence>
<dbReference type="Proteomes" id="UP001183585">
    <property type="component" value="Unassembled WGS sequence"/>
</dbReference>
<sequence length="565" mass="60169">MVLAQPSGSESSSTRSFEEIVADIQTLTRELIDTAGPAALDGTGLGGASGLGSRLTAVSPMLRTVCSQLDVVRMTWLYRIEADGMWALDGSRTFRAWLARREKVTLRTAGREVLTAERLLEHLPATLAAALGGRLGMDQVRSMVDVGPTSDERRRALVTPVDATPDGPVASTADTTDGDGSTPGDGPAPGDGPVPSDGGGSCEDAVDRPTDGTAPGPTGEELLLDLADQHGPLVFRRFVDRFARVADPASDERGYKRAAEREHLDVAKTFGGYHVDGFLTDEHGEALRAAMDSVMGAPTPGDDRSPTQRRAQALADLARAVLDSGSTGSGAAVRPHVTVTVSWTELTRLTDRSGAPPNHRRGGRGSNGQDVRDGTCGTGIRCDSGGDRDGDYEHEHEHRDGLFDPPTTLTDVTAAPARFGISASLVPTAALRRLLCDSAVTRVVFGPDGQVLDVGRSQRTVTGQMRRAVIARDKHCVYPDCTQPPTRCEVHHAERHWADGGETSVRNSALLCYHHHDLVDTTGITMRWTGNPEGSRHSGWTMIDRHGHEIGPVGALPDHATRRAA</sequence>
<evidence type="ECO:0000313" key="4">
    <source>
        <dbReference type="Proteomes" id="UP001183585"/>
    </source>
</evidence>
<feature type="region of interest" description="Disordered" evidence="1">
    <location>
        <begin position="348"/>
        <end position="407"/>
    </location>
</feature>
<name>A0ABU2CTX7_9MICO</name>
<evidence type="ECO:0000313" key="3">
    <source>
        <dbReference type="EMBL" id="MDR7384804.1"/>
    </source>
</evidence>
<feature type="region of interest" description="Disordered" evidence="1">
    <location>
        <begin position="146"/>
        <end position="220"/>
    </location>
</feature>
<evidence type="ECO:0000256" key="1">
    <source>
        <dbReference type="SAM" id="MobiDB-lite"/>
    </source>
</evidence>
<dbReference type="CDD" id="cd00085">
    <property type="entry name" value="HNHc"/>
    <property type="match status" value="1"/>
</dbReference>
<proteinExistence type="predicted"/>
<organism evidence="3 4">
    <name type="scientific">Promicromonospora iranensis</name>
    <dbReference type="NCBI Taxonomy" id="1105144"/>
    <lineage>
        <taxon>Bacteria</taxon>
        <taxon>Bacillati</taxon>
        <taxon>Actinomycetota</taxon>
        <taxon>Actinomycetes</taxon>
        <taxon>Micrococcales</taxon>
        <taxon>Promicromonosporaceae</taxon>
        <taxon>Promicromonospora</taxon>
    </lineage>
</organism>
<feature type="domain" description="HNH nuclease" evidence="2">
    <location>
        <begin position="464"/>
        <end position="517"/>
    </location>
</feature>
<reference evidence="3 4" key="1">
    <citation type="submission" date="2023-07" db="EMBL/GenBank/DDBJ databases">
        <title>Sequencing the genomes of 1000 actinobacteria strains.</title>
        <authorList>
            <person name="Klenk H.-P."/>
        </authorList>
    </citation>
    <scope>NUCLEOTIDE SEQUENCE [LARGE SCALE GENOMIC DNA]</scope>
    <source>
        <strain evidence="3 4">DSM 45554</strain>
    </source>
</reference>
<dbReference type="SMART" id="SM00507">
    <property type="entry name" value="HNHc"/>
    <property type="match status" value="1"/>
</dbReference>